<keyword evidence="5" id="KW-1185">Reference proteome</keyword>
<feature type="domain" description="Phage head morphogenesis" evidence="2">
    <location>
        <begin position="58"/>
        <end position="173"/>
    </location>
</feature>
<evidence type="ECO:0000259" key="2">
    <source>
        <dbReference type="Pfam" id="PF04233"/>
    </source>
</evidence>
<dbReference type="EMBL" id="JACHHQ010000001">
    <property type="protein sequence ID" value="MBB5198486.1"/>
    <property type="molecule type" value="Genomic_DNA"/>
</dbReference>
<dbReference type="InterPro" id="IPR006528">
    <property type="entry name" value="Phage_head_morphogenesis_dom"/>
</dbReference>
<dbReference type="Pfam" id="PF18810">
    <property type="entry name" value="PBECR2"/>
    <property type="match status" value="1"/>
</dbReference>
<feature type="region of interest" description="Disordered" evidence="1">
    <location>
        <begin position="184"/>
        <end position="219"/>
    </location>
</feature>
<sequence length="412" mass="46330">MAKPYSASYGSLPFAEQIAFFQRKINLSTEDWTQLFESGHDHAFVVAGANRDDLVTDFRIAIDKAINQGTTLEQFRKDFDQIVTKYGWDYNGGRNWRSKVIYDTNLRTSYAAGRFAQLQAVKNSRPYWQYVHSDAVEHPREYHLAWDGLVLHADDPWWKTHFGPNGWGCQCTVHALNQRDLARLGKTGPDQAPPISTREVTVGTRGAHPRTVTVPDGIDPGFGYAPGATVRPEWLTQRAEEYLSSTATNNTGTWRSLINTTAKDLGRPEKIPLSPLPSMLGEPLTSAMQVHAELVKYLGGESRVFNVKGLPVAVDAATLSRHIDPARAEYLPLLFDMLANPFEIWTNLFQHKDTGYYEMRSSAVKAYDVGRGRGLLLVAQQRSGFFESWTLIPTGVDNYLNKQRKGMLWFGA</sequence>
<dbReference type="Proteomes" id="UP000571084">
    <property type="component" value="Unassembled WGS sequence"/>
</dbReference>
<evidence type="ECO:0008006" key="6">
    <source>
        <dbReference type="Google" id="ProtNLM"/>
    </source>
</evidence>
<dbReference type="AlphaFoldDB" id="A0A840RNB8"/>
<dbReference type="RefSeq" id="WP_168052501.1">
    <property type="nucleotide sequence ID" value="NZ_JAAOZT010000002.1"/>
</dbReference>
<dbReference type="InterPro" id="IPR041110">
    <property type="entry name" value="PBECR2"/>
</dbReference>
<name>A0A840RNB8_9BURK</name>
<evidence type="ECO:0000259" key="3">
    <source>
        <dbReference type="Pfam" id="PF18810"/>
    </source>
</evidence>
<protein>
    <recommendedName>
        <fullName evidence="6">Phage head morphogenesis domain-containing protein</fullName>
    </recommendedName>
</protein>
<gene>
    <name evidence="4" type="ORF">HNR39_000296</name>
</gene>
<evidence type="ECO:0000313" key="4">
    <source>
        <dbReference type="EMBL" id="MBB5198486.1"/>
    </source>
</evidence>
<feature type="domain" description="Phage-Barnase-EndoU-ColicinE5/D-RelE like nuclease 2" evidence="3">
    <location>
        <begin position="300"/>
        <end position="409"/>
    </location>
</feature>
<comment type="caution">
    <text evidence="4">The sequence shown here is derived from an EMBL/GenBank/DDBJ whole genome shotgun (WGS) entry which is preliminary data.</text>
</comment>
<organism evidence="4 5">
    <name type="scientific">Glaciimonas immobilis</name>
    <dbReference type="NCBI Taxonomy" id="728004"/>
    <lineage>
        <taxon>Bacteria</taxon>
        <taxon>Pseudomonadati</taxon>
        <taxon>Pseudomonadota</taxon>
        <taxon>Betaproteobacteria</taxon>
        <taxon>Burkholderiales</taxon>
        <taxon>Oxalobacteraceae</taxon>
        <taxon>Glaciimonas</taxon>
    </lineage>
</organism>
<evidence type="ECO:0000256" key="1">
    <source>
        <dbReference type="SAM" id="MobiDB-lite"/>
    </source>
</evidence>
<proteinExistence type="predicted"/>
<evidence type="ECO:0000313" key="5">
    <source>
        <dbReference type="Proteomes" id="UP000571084"/>
    </source>
</evidence>
<dbReference type="Pfam" id="PF04233">
    <property type="entry name" value="Phage_Mu_F"/>
    <property type="match status" value="1"/>
</dbReference>
<accession>A0A840RNB8</accession>
<reference evidence="4 5" key="1">
    <citation type="submission" date="2020-08" db="EMBL/GenBank/DDBJ databases">
        <title>Genomic Encyclopedia of Type Strains, Phase IV (KMG-IV): sequencing the most valuable type-strain genomes for metagenomic binning, comparative biology and taxonomic classification.</title>
        <authorList>
            <person name="Goeker M."/>
        </authorList>
    </citation>
    <scope>NUCLEOTIDE SEQUENCE [LARGE SCALE GENOMIC DNA]</scope>
    <source>
        <strain evidence="4 5">DSM 23240</strain>
    </source>
</reference>